<dbReference type="InterPro" id="IPR020556">
    <property type="entry name" value="Amidase_CS"/>
</dbReference>
<accession>A0A1H9W6U0</accession>
<evidence type="ECO:0000313" key="3">
    <source>
        <dbReference type="Proteomes" id="UP000198885"/>
    </source>
</evidence>
<dbReference type="InterPro" id="IPR036928">
    <property type="entry name" value="AS_sf"/>
</dbReference>
<dbReference type="PANTHER" id="PTHR11895:SF176">
    <property type="entry name" value="AMIDASE AMID-RELATED"/>
    <property type="match status" value="1"/>
</dbReference>
<proteinExistence type="predicted"/>
<protein>
    <submittedName>
        <fullName evidence="2">Aspartyl-tRNA(Asn)/glutamyl-tRNA(Gln) amidotransferase subunit A</fullName>
    </submittedName>
</protein>
<evidence type="ECO:0000259" key="1">
    <source>
        <dbReference type="Pfam" id="PF01425"/>
    </source>
</evidence>
<sequence length="441" mass="45676">MDILGATATELGRAIGDGTLDAVDVTEAHLDAIEGHELSTRIYARTTADRARAEARGAAQRAKEGARRSPIDGVPISWKDLYDTAGVATEAGSALLRGRVPRHDARVLSNAVAAGLVCLGKTHMTELAFSGLGLNPVTATPPCVNDREAVAGGSSSGAATSVAYRLAAAGIGSDTAGSVRIPAVWNDLVGFKTSHGRLPLSGVVPLCPSFDTVGPLTRSVEDAALLTAAMAADRAPDLSGASVRGARLLVLESVALDDIEEAPLSGFESALSRLDAAGAQVSRARIPAVEEAAGLAGQLFAAEGYGIWREVIETDPDAMFAAVRDRFRGGAAVSAPDYIAAWQALKRCRAEYLDATAGYDAVVLPTCPILPPKIARLETESEYFSKVNLMTLRNTRLGSLLGLTGLTLPTGTPSTGLLFQTPAGTESRLLRLGHAAESALA</sequence>
<dbReference type="EMBL" id="FOGU01000009">
    <property type="protein sequence ID" value="SES29499.1"/>
    <property type="molecule type" value="Genomic_DNA"/>
</dbReference>
<keyword evidence="3" id="KW-1185">Reference proteome</keyword>
<dbReference type="RefSeq" id="WP_235859893.1">
    <property type="nucleotide sequence ID" value="NZ_FOGU01000009.1"/>
</dbReference>
<evidence type="ECO:0000313" key="2">
    <source>
        <dbReference type="EMBL" id="SES29499.1"/>
    </source>
</evidence>
<name>A0A1H9W6U0_9RHOB</name>
<dbReference type="AlphaFoldDB" id="A0A1H9W6U0"/>
<organism evidence="2 3">
    <name type="scientific">Tranquillimonas rosea</name>
    <dbReference type="NCBI Taxonomy" id="641238"/>
    <lineage>
        <taxon>Bacteria</taxon>
        <taxon>Pseudomonadati</taxon>
        <taxon>Pseudomonadota</taxon>
        <taxon>Alphaproteobacteria</taxon>
        <taxon>Rhodobacterales</taxon>
        <taxon>Roseobacteraceae</taxon>
        <taxon>Tranquillimonas</taxon>
    </lineage>
</organism>
<feature type="domain" description="Amidase" evidence="1">
    <location>
        <begin position="24"/>
        <end position="430"/>
    </location>
</feature>
<dbReference type="SUPFAM" id="SSF75304">
    <property type="entry name" value="Amidase signature (AS) enzymes"/>
    <property type="match status" value="1"/>
</dbReference>
<dbReference type="Pfam" id="PF01425">
    <property type="entry name" value="Amidase"/>
    <property type="match status" value="1"/>
</dbReference>
<dbReference type="GO" id="GO:0016740">
    <property type="term" value="F:transferase activity"/>
    <property type="evidence" value="ECO:0007669"/>
    <property type="project" value="UniProtKB-KW"/>
</dbReference>
<dbReference type="STRING" id="641238.SAMN04490244_109134"/>
<dbReference type="Gene3D" id="3.90.1300.10">
    <property type="entry name" value="Amidase signature (AS) domain"/>
    <property type="match status" value="1"/>
</dbReference>
<dbReference type="InterPro" id="IPR023631">
    <property type="entry name" value="Amidase_dom"/>
</dbReference>
<reference evidence="2 3" key="1">
    <citation type="submission" date="2016-10" db="EMBL/GenBank/DDBJ databases">
        <authorList>
            <person name="de Groot N.N."/>
        </authorList>
    </citation>
    <scope>NUCLEOTIDE SEQUENCE [LARGE SCALE GENOMIC DNA]</scope>
    <source>
        <strain evidence="2 3">DSM 23042</strain>
    </source>
</reference>
<dbReference type="PANTHER" id="PTHR11895">
    <property type="entry name" value="TRANSAMIDASE"/>
    <property type="match status" value="1"/>
</dbReference>
<keyword evidence="2" id="KW-0808">Transferase</keyword>
<dbReference type="InterPro" id="IPR000120">
    <property type="entry name" value="Amidase"/>
</dbReference>
<dbReference type="Proteomes" id="UP000198885">
    <property type="component" value="Unassembled WGS sequence"/>
</dbReference>
<dbReference type="PROSITE" id="PS00571">
    <property type="entry name" value="AMIDASES"/>
    <property type="match status" value="1"/>
</dbReference>
<gene>
    <name evidence="2" type="ORF">SAMN04490244_109134</name>
</gene>